<evidence type="ECO:0000256" key="1">
    <source>
        <dbReference type="SAM" id="Phobius"/>
    </source>
</evidence>
<feature type="domain" description="DUF7088" evidence="3">
    <location>
        <begin position="37"/>
        <end position="145"/>
    </location>
</feature>
<accession>A0A378RPW6</accession>
<keyword evidence="1" id="KW-0812">Transmembrane</keyword>
<keyword evidence="1" id="KW-1133">Transmembrane helix</keyword>
<keyword evidence="1" id="KW-0472">Membrane</keyword>
<evidence type="ECO:0000313" key="4">
    <source>
        <dbReference type="EMBL" id="STZ28207.1"/>
    </source>
</evidence>
<dbReference type="Pfam" id="PF09822">
    <property type="entry name" value="ABC_transp_aux"/>
    <property type="match status" value="1"/>
</dbReference>
<dbReference type="Proteomes" id="UP000255024">
    <property type="component" value="Unassembled WGS sequence"/>
</dbReference>
<protein>
    <submittedName>
        <fullName evidence="4">Gliding-associated putative ABC transporter substrate-binding component GldG</fullName>
    </submittedName>
</protein>
<dbReference type="EMBL" id="UGQL01000001">
    <property type="protein sequence ID" value="STZ28207.1"/>
    <property type="molecule type" value="Genomic_DNA"/>
</dbReference>
<keyword evidence="5" id="KW-1185">Reference proteome</keyword>
<gene>
    <name evidence="4" type="ORF">NCTC11179_01749</name>
</gene>
<dbReference type="InterPro" id="IPR055396">
    <property type="entry name" value="DUF7088"/>
</dbReference>
<dbReference type="NCBIfam" id="TIGR03521">
    <property type="entry name" value="GldG"/>
    <property type="match status" value="1"/>
</dbReference>
<name>A0A378RPW6_MYROD</name>
<dbReference type="Pfam" id="PF23357">
    <property type="entry name" value="DUF7088"/>
    <property type="match status" value="1"/>
</dbReference>
<feature type="transmembrane region" description="Helical" evidence="1">
    <location>
        <begin position="12"/>
        <end position="33"/>
    </location>
</feature>
<dbReference type="AlphaFoldDB" id="A0A378RPW6"/>
<feature type="transmembrane region" description="Helical" evidence="1">
    <location>
        <begin position="532"/>
        <end position="554"/>
    </location>
</feature>
<sequence>MKRETKKNIVQLGSFIAGIVLLNGIGAVVHHRFDLTQDKRYTLSLITNEIIDQVQEPILIEVLLEGQFSQEFVKLQGETRQLLEEFSAENSNILFRFVNPLEEGGGTEDQIVSNLYGLGAKPVTLTVNDKGIQSQSLVFPWAFVSKGEQMVKVQLLKNMIGANTEEKVLTSIQHLEYAFTEAIAKINTPKSKKIAILKGNGQLEDQYIADFLISAKENYHIAPFTLDSVAKAPEKTLAQLKEYDLAIVAKPTREFDEKQIEVLDQFIMNGGKTLWLLDQVQADFDSLRAKGTMLAYPKDQSLGEMLFKYGVRINPLLVKDEVATPIKLALGRQGSETQYGEFIWKFAPFVYPESKHPIVKNIEGVRMDFASPIDTLKNGIRKTVLLQSSQYSLTVGTPAEITLDMLNEETTPEVYEGKGNYVLGVLLEGQFKSVFENRVLPFALPNAKKQSEETKMIVISDGDIIKNQLDQDYQPMELGYDKWTNKLYGNKEFLFNAVNYLLDDSGLINLRTKEVKIPVLDKMKVFEKHTTIQIIVLVVPIVVLLVIGFLFSFFKRKAFVKK</sequence>
<proteinExistence type="predicted"/>
<organism evidence="4 5">
    <name type="scientific">Myroides odoratus</name>
    <name type="common">Flavobacterium odoratum</name>
    <dbReference type="NCBI Taxonomy" id="256"/>
    <lineage>
        <taxon>Bacteria</taxon>
        <taxon>Pseudomonadati</taxon>
        <taxon>Bacteroidota</taxon>
        <taxon>Flavobacteriia</taxon>
        <taxon>Flavobacteriales</taxon>
        <taxon>Flavobacteriaceae</taxon>
        <taxon>Myroides</taxon>
    </lineage>
</organism>
<evidence type="ECO:0000259" key="2">
    <source>
        <dbReference type="Pfam" id="PF09822"/>
    </source>
</evidence>
<dbReference type="InterPro" id="IPR019863">
    <property type="entry name" value="Motility-assoc_ABC-rel_GldG"/>
</dbReference>
<evidence type="ECO:0000313" key="5">
    <source>
        <dbReference type="Proteomes" id="UP000255024"/>
    </source>
</evidence>
<dbReference type="SUPFAM" id="SSF52317">
    <property type="entry name" value="Class I glutamine amidotransferase-like"/>
    <property type="match status" value="1"/>
</dbReference>
<reference evidence="4 5" key="1">
    <citation type="submission" date="2018-06" db="EMBL/GenBank/DDBJ databases">
        <authorList>
            <consortium name="Pathogen Informatics"/>
            <person name="Doyle S."/>
        </authorList>
    </citation>
    <scope>NUCLEOTIDE SEQUENCE [LARGE SCALE GENOMIC DNA]</scope>
    <source>
        <strain evidence="4 5">NCTC11179</strain>
    </source>
</reference>
<dbReference type="InterPro" id="IPR029062">
    <property type="entry name" value="Class_I_gatase-like"/>
</dbReference>
<feature type="domain" description="ABC-type uncharacterised transport system" evidence="2">
    <location>
        <begin position="192"/>
        <end position="497"/>
    </location>
</feature>
<dbReference type="InterPro" id="IPR019196">
    <property type="entry name" value="ABC_transp_unknown"/>
</dbReference>
<evidence type="ECO:0000259" key="3">
    <source>
        <dbReference type="Pfam" id="PF23357"/>
    </source>
</evidence>
<dbReference type="RefSeq" id="WP_115091109.1">
    <property type="nucleotide sequence ID" value="NZ_CP068107.1"/>
</dbReference>